<dbReference type="STRING" id="905079.L1J1H4"/>
<organism evidence="9">
    <name type="scientific">Guillardia theta (strain CCMP2712)</name>
    <name type="common">Cryptophyte</name>
    <dbReference type="NCBI Taxonomy" id="905079"/>
    <lineage>
        <taxon>Eukaryota</taxon>
        <taxon>Cryptophyceae</taxon>
        <taxon>Pyrenomonadales</taxon>
        <taxon>Geminigeraceae</taxon>
        <taxon>Guillardia</taxon>
    </lineage>
</organism>
<name>L1J1H4_GUITC</name>
<feature type="compositionally biased region" description="Acidic residues" evidence="6">
    <location>
        <begin position="25"/>
        <end position="35"/>
    </location>
</feature>
<feature type="region of interest" description="Disordered" evidence="6">
    <location>
        <begin position="1"/>
        <end position="38"/>
    </location>
</feature>
<dbReference type="InterPro" id="IPR035979">
    <property type="entry name" value="RBD_domain_sf"/>
</dbReference>
<evidence type="ECO:0000256" key="3">
    <source>
        <dbReference type="ARBA" id="ARBA00022833"/>
    </source>
</evidence>
<dbReference type="PROSITE" id="PS50103">
    <property type="entry name" value="ZF_C3H1"/>
    <property type="match status" value="1"/>
</dbReference>
<keyword evidence="3 5" id="KW-0862">Zinc</keyword>
<reference evidence="10" key="3">
    <citation type="submission" date="2015-06" db="UniProtKB">
        <authorList>
            <consortium name="EnsemblProtists"/>
        </authorList>
    </citation>
    <scope>IDENTIFICATION</scope>
</reference>
<evidence type="ECO:0000259" key="7">
    <source>
        <dbReference type="PROSITE" id="PS50102"/>
    </source>
</evidence>
<dbReference type="CDD" id="cd00590">
    <property type="entry name" value="RRM_SF"/>
    <property type="match status" value="1"/>
</dbReference>
<dbReference type="SMART" id="SM00360">
    <property type="entry name" value="RRM"/>
    <property type="match status" value="1"/>
</dbReference>
<reference evidence="9 11" key="1">
    <citation type="journal article" date="2012" name="Nature">
        <title>Algal genomes reveal evolutionary mosaicism and the fate of nucleomorphs.</title>
        <authorList>
            <consortium name="DOE Joint Genome Institute"/>
            <person name="Curtis B.A."/>
            <person name="Tanifuji G."/>
            <person name="Burki F."/>
            <person name="Gruber A."/>
            <person name="Irimia M."/>
            <person name="Maruyama S."/>
            <person name="Arias M.C."/>
            <person name="Ball S.G."/>
            <person name="Gile G.H."/>
            <person name="Hirakawa Y."/>
            <person name="Hopkins J.F."/>
            <person name="Kuo A."/>
            <person name="Rensing S.A."/>
            <person name="Schmutz J."/>
            <person name="Symeonidi A."/>
            <person name="Elias M."/>
            <person name="Eveleigh R.J."/>
            <person name="Herman E.K."/>
            <person name="Klute M.J."/>
            <person name="Nakayama T."/>
            <person name="Obornik M."/>
            <person name="Reyes-Prieto A."/>
            <person name="Armbrust E.V."/>
            <person name="Aves S.J."/>
            <person name="Beiko R.G."/>
            <person name="Coutinho P."/>
            <person name="Dacks J.B."/>
            <person name="Durnford D.G."/>
            <person name="Fast N.M."/>
            <person name="Green B.R."/>
            <person name="Grisdale C.J."/>
            <person name="Hempel F."/>
            <person name="Henrissat B."/>
            <person name="Hoppner M.P."/>
            <person name="Ishida K."/>
            <person name="Kim E."/>
            <person name="Koreny L."/>
            <person name="Kroth P.G."/>
            <person name="Liu Y."/>
            <person name="Malik S.B."/>
            <person name="Maier U.G."/>
            <person name="McRose D."/>
            <person name="Mock T."/>
            <person name="Neilson J.A."/>
            <person name="Onodera N.T."/>
            <person name="Poole A.M."/>
            <person name="Pritham E.J."/>
            <person name="Richards T.A."/>
            <person name="Rocap G."/>
            <person name="Roy S.W."/>
            <person name="Sarai C."/>
            <person name="Schaack S."/>
            <person name="Shirato S."/>
            <person name="Slamovits C.H."/>
            <person name="Spencer D.F."/>
            <person name="Suzuki S."/>
            <person name="Worden A.Z."/>
            <person name="Zauner S."/>
            <person name="Barry K."/>
            <person name="Bell C."/>
            <person name="Bharti A.K."/>
            <person name="Crow J.A."/>
            <person name="Grimwood J."/>
            <person name="Kramer R."/>
            <person name="Lindquist E."/>
            <person name="Lucas S."/>
            <person name="Salamov A."/>
            <person name="McFadden G.I."/>
            <person name="Lane C.E."/>
            <person name="Keeling P.J."/>
            <person name="Gray M.W."/>
            <person name="Grigoriev I.V."/>
            <person name="Archibald J.M."/>
        </authorList>
    </citation>
    <scope>NUCLEOTIDE SEQUENCE</scope>
    <source>
        <strain evidence="9 11">CCMP2712</strain>
    </source>
</reference>
<proteinExistence type="predicted"/>
<dbReference type="HOGENOM" id="CLU_1051496_0_0_1"/>
<dbReference type="AlphaFoldDB" id="L1J1H4"/>
<feature type="zinc finger region" description="C3H1-type" evidence="5">
    <location>
        <begin position="211"/>
        <end position="238"/>
    </location>
</feature>
<reference evidence="11" key="2">
    <citation type="submission" date="2012-11" db="EMBL/GenBank/DDBJ databases">
        <authorList>
            <person name="Kuo A."/>
            <person name="Curtis B.A."/>
            <person name="Tanifuji G."/>
            <person name="Burki F."/>
            <person name="Gruber A."/>
            <person name="Irimia M."/>
            <person name="Maruyama S."/>
            <person name="Arias M.C."/>
            <person name="Ball S.G."/>
            <person name="Gile G.H."/>
            <person name="Hirakawa Y."/>
            <person name="Hopkins J.F."/>
            <person name="Rensing S.A."/>
            <person name="Schmutz J."/>
            <person name="Symeonidi A."/>
            <person name="Elias M."/>
            <person name="Eveleigh R.J."/>
            <person name="Herman E.K."/>
            <person name="Klute M.J."/>
            <person name="Nakayama T."/>
            <person name="Obornik M."/>
            <person name="Reyes-Prieto A."/>
            <person name="Armbrust E.V."/>
            <person name="Aves S.J."/>
            <person name="Beiko R.G."/>
            <person name="Coutinho P."/>
            <person name="Dacks J.B."/>
            <person name="Durnford D.G."/>
            <person name="Fast N.M."/>
            <person name="Green B.R."/>
            <person name="Grisdale C."/>
            <person name="Hempe F."/>
            <person name="Henrissat B."/>
            <person name="Hoppner M.P."/>
            <person name="Ishida K.-I."/>
            <person name="Kim E."/>
            <person name="Koreny L."/>
            <person name="Kroth P.G."/>
            <person name="Liu Y."/>
            <person name="Malik S.-B."/>
            <person name="Maier U.G."/>
            <person name="McRose D."/>
            <person name="Mock T."/>
            <person name="Neilson J.A."/>
            <person name="Onodera N.T."/>
            <person name="Poole A.M."/>
            <person name="Pritham E.J."/>
            <person name="Richards T.A."/>
            <person name="Rocap G."/>
            <person name="Roy S.W."/>
            <person name="Sarai C."/>
            <person name="Schaack S."/>
            <person name="Shirato S."/>
            <person name="Slamovits C.H."/>
            <person name="Spencer D.F."/>
            <person name="Suzuki S."/>
            <person name="Worden A.Z."/>
            <person name="Zauner S."/>
            <person name="Barry K."/>
            <person name="Bell C."/>
            <person name="Bharti A.K."/>
            <person name="Crow J.A."/>
            <person name="Grimwood J."/>
            <person name="Kramer R."/>
            <person name="Lindquist E."/>
            <person name="Lucas S."/>
            <person name="Salamov A."/>
            <person name="McFadden G.I."/>
            <person name="Lane C.E."/>
            <person name="Keeling P.J."/>
            <person name="Gray M.W."/>
            <person name="Grigoriev I.V."/>
            <person name="Archibald J.M."/>
        </authorList>
    </citation>
    <scope>NUCLEOTIDE SEQUENCE</scope>
    <source>
        <strain evidence="11">CCMP2712</strain>
    </source>
</reference>
<dbReference type="GO" id="GO:0003723">
    <property type="term" value="F:RNA binding"/>
    <property type="evidence" value="ECO:0007669"/>
    <property type="project" value="UniProtKB-UniRule"/>
</dbReference>
<evidence type="ECO:0000313" key="9">
    <source>
        <dbReference type="EMBL" id="EKX41935.1"/>
    </source>
</evidence>
<dbReference type="GO" id="GO:0008270">
    <property type="term" value="F:zinc ion binding"/>
    <property type="evidence" value="ECO:0007669"/>
    <property type="project" value="UniProtKB-KW"/>
</dbReference>
<evidence type="ECO:0000259" key="8">
    <source>
        <dbReference type="PROSITE" id="PS50103"/>
    </source>
</evidence>
<feature type="region of interest" description="Disordered" evidence="6">
    <location>
        <begin position="242"/>
        <end position="265"/>
    </location>
</feature>
<evidence type="ECO:0008006" key="12">
    <source>
        <dbReference type="Google" id="ProtNLM"/>
    </source>
</evidence>
<accession>L1J1H4</accession>
<sequence length="265" mass="29337">MNPSFFNRRKRDAEQEKLKKKWQIDEDSDEEDSLDPSETLTCCTCRGEPDLRCNDCCSYFCSQHFVESHPLDVDDGGREVESVKSKHRFRVLVGVLESKFDDMPVGWRVDDELSRVVIVANISFEVGEEEVRTFLARAGNITDFQFIKHGDAAKKPNMLHNGSARVQFESVKGAACALGLHGLDLHGRPLRVLTVGQSMNGGGGSSSRSVPYKVKMCQHLLNGQCRKGTSCSFAHHPQELPGGGKVHVPPSAPGQKHGVDGGFRW</sequence>
<dbReference type="EnsemblProtists" id="EKX41935">
    <property type="protein sequence ID" value="EKX41935"/>
    <property type="gene ID" value="GUITHDRAFT_141672"/>
</dbReference>
<dbReference type="InterPro" id="IPR000504">
    <property type="entry name" value="RRM_dom"/>
</dbReference>
<feature type="domain" description="RRM" evidence="7">
    <location>
        <begin position="115"/>
        <end position="197"/>
    </location>
</feature>
<dbReference type="RefSeq" id="XP_005828915.1">
    <property type="nucleotide sequence ID" value="XM_005828858.1"/>
</dbReference>
<dbReference type="OrthoDB" id="434258at2759"/>
<dbReference type="Proteomes" id="UP000011087">
    <property type="component" value="Unassembled WGS sequence"/>
</dbReference>
<evidence type="ECO:0000256" key="2">
    <source>
        <dbReference type="ARBA" id="ARBA00022771"/>
    </source>
</evidence>
<dbReference type="InterPro" id="IPR000571">
    <property type="entry name" value="Znf_CCCH"/>
</dbReference>
<dbReference type="InterPro" id="IPR036855">
    <property type="entry name" value="Znf_CCCH_sf"/>
</dbReference>
<feature type="domain" description="C3H1-type" evidence="8">
    <location>
        <begin position="211"/>
        <end position="238"/>
    </location>
</feature>
<keyword evidence="1 5" id="KW-0479">Metal-binding</keyword>
<gene>
    <name evidence="9" type="ORF">GUITHDRAFT_141672</name>
</gene>
<dbReference type="Pfam" id="PF00076">
    <property type="entry name" value="RRM_1"/>
    <property type="match status" value="1"/>
</dbReference>
<keyword evidence="11" id="KW-1185">Reference proteome</keyword>
<dbReference type="InterPro" id="IPR012677">
    <property type="entry name" value="Nucleotide-bd_a/b_plait_sf"/>
</dbReference>
<dbReference type="KEGG" id="gtt:GUITHDRAFT_141672"/>
<dbReference type="Gene3D" id="4.10.1000.10">
    <property type="entry name" value="Zinc finger, CCCH-type"/>
    <property type="match status" value="1"/>
</dbReference>
<evidence type="ECO:0000256" key="1">
    <source>
        <dbReference type="ARBA" id="ARBA00022723"/>
    </source>
</evidence>
<dbReference type="SUPFAM" id="SSF90229">
    <property type="entry name" value="CCCH zinc finger"/>
    <property type="match status" value="1"/>
</dbReference>
<keyword evidence="4" id="KW-0694">RNA-binding</keyword>
<evidence type="ECO:0000313" key="11">
    <source>
        <dbReference type="Proteomes" id="UP000011087"/>
    </source>
</evidence>
<protein>
    <recommendedName>
        <fullName evidence="12">C3H1-type domain-containing protein</fullName>
    </recommendedName>
</protein>
<dbReference type="SUPFAM" id="SSF54928">
    <property type="entry name" value="RNA-binding domain, RBD"/>
    <property type="match status" value="1"/>
</dbReference>
<dbReference type="EMBL" id="JH993020">
    <property type="protein sequence ID" value="EKX41935.1"/>
    <property type="molecule type" value="Genomic_DNA"/>
</dbReference>
<evidence type="ECO:0000256" key="6">
    <source>
        <dbReference type="SAM" id="MobiDB-lite"/>
    </source>
</evidence>
<keyword evidence="2 5" id="KW-0863">Zinc-finger</keyword>
<evidence type="ECO:0000313" key="10">
    <source>
        <dbReference type="EnsemblProtists" id="EKX41935"/>
    </source>
</evidence>
<dbReference type="PROSITE" id="PS50102">
    <property type="entry name" value="RRM"/>
    <property type="match status" value="1"/>
</dbReference>
<dbReference type="Gene3D" id="3.30.70.330">
    <property type="match status" value="1"/>
</dbReference>
<evidence type="ECO:0000256" key="4">
    <source>
        <dbReference type="PROSITE-ProRule" id="PRU00176"/>
    </source>
</evidence>
<dbReference type="GeneID" id="17298617"/>
<evidence type="ECO:0000256" key="5">
    <source>
        <dbReference type="PROSITE-ProRule" id="PRU00723"/>
    </source>
</evidence>
<dbReference type="PaxDb" id="55529-EKX41935"/>